<gene>
    <name evidence="2" type="ORF">DI526_05665</name>
</gene>
<reference evidence="2 3" key="1">
    <citation type="submission" date="2017-08" db="EMBL/GenBank/DDBJ databases">
        <title>Infants hospitalized years apart are colonized by the same room-sourced microbial strains.</title>
        <authorList>
            <person name="Brooks B."/>
            <person name="Olm M.R."/>
            <person name="Firek B.A."/>
            <person name="Baker R."/>
            <person name="Thomas B.C."/>
            <person name="Morowitz M.J."/>
            <person name="Banfield J.F."/>
        </authorList>
    </citation>
    <scope>NUCLEOTIDE SEQUENCE [LARGE SCALE GENOMIC DNA]</scope>
    <source>
        <strain evidence="2">S2_003_000_R2_4</strain>
    </source>
</reference>
<evidence type="ECO:0000313" key="2">
    <source>
        <dbReference type="EMBL" id="PZR35775.1"/>
    </source>
</evidence>
<evidence type="ECO:0000256" key="1">
    <source>
        <dbReference type="SAM" id="MobiDB-lite"/>
    </source>
</evidence>
<organism evidence="2 3">
    <name type="scientific">Caulobacter segnis</name>
    <dbReference type="NCBI Taxonomy" id="88688"/>
    <lineage>
        <taxon>Bacteria</taxon>
        <taxon>Pseudomonadati</taxon>
        <taxon>Pseudomonadota</taxon>
        <taxon>Alphaproteobacteria</taxon>
        <taxon>Caulobacterales</taxon>
        <taxon>Caulobacteraceae</taxon>
        <taxon>Caulobacter</taxon>
    </lineage>
</organism>
<dbReference type="EMBL" id="QFQZ01000012">
    <property type="protein sequence ID" value="PZR35775.1"/>
    <property type="molecule type" value="Genomic_DNA"/>
</dbReference>
<dbReference type="AlphaFoldDB" id="A0A2W5VKC5"/>
<sequence>MPDLSTVQGRQTTQNRITNNRDSVLPNRRIVEAPDAIVRADMRNAFRGDSVDEVRRALGLVDKVVDSAVDLRKVETQIQNRKDSADGGLDAVQGKALDPAKAKSVAYQRAYYNVSAEQKQSAFETDIETKVTSMVNQGAHLDEIHKFITDSVAEHANQAKDIYPTNEARMKVAEGTMKFAGQLEAKLNASIKARADKEMVDARAATVAADIQAGKPVDFEAGIRPLIEAGIAPAVAKETVRHAITAVALDPDHPRPELLSDLLDAKQADGKTPSLSAEEQLQVENSFVQAEGLLKKKQKEDKDRQQDALTLKWYEAANKGQVVEGEIDAAVAKGLFTGQEAIGLRSAFSRLRDDHLDGEANEDAVIKLELELAKRHPNYEAVRARATAMFHDGRLGTGRAAAKAYLGLMRSTAHDSQTADETERGGASKDDYADGKWLLGKLLPVESDDGVVDPDSARMFIQAKAEWRNRVKNGESPSAAADAVAKTWGPRVAGVAKSPAPTTKKTTFKYDNQGNLK</sequence>
<evidence type="ECO:0000313" key="3">
    <source>
        <dbReference type="Proteomes" id="UP000249393"/>
    </source>
</evidence>
<dbReference type="RefSeq" id="WP_304275206.1">
    <property type="nucleotide sequence ID" value="NZ_QFQZ01000012.1"/>
</dbReference>
<name>A0A2W5VKC5_9CAUL</name>
<feature type="region of interest" description="Disordered" evidence="1">
    <location>
        <begin position="1"/>
        <end position="22"/>
    </location>
</feature>
<feature type="region of interest" description="Disordered" evidence="1">
    <location>
        <begin position="492"/>
        <end position="517"/>
    </location>
</feature>
<dbReference type="Proteomes" id="UP000249393">
    <property type="component" value="Unassembled WGS sequence"/>
</dbReference>
<accession>A0A2W5VKC5</accession>
<comment type="caution">
    <text evidence="2">The sequence shown here is derived from an EMBL/GenBank/DDBJ whole genome shotgun (WGS) entry which is preliminary data.</text>
</comment>
<proteinExistence type="predicted"/>
<protein>
    <submittedName>
        <fullName evidence="2">Uncharacterized protein</fullName>
    </submittedName>
</protein>